<dbReference type="EnsemblMetazoa" id="MESCA006390-RA">
    <property type="protein sequence ID" value="MESCA006390-PA"/>
    <property type="gene ID" value="MESCA006390"/>
</dbReference>
<sequence length="801" mass="89263">MILLKPEWVNHDDKPIFSVDIHPDCNKFVTGGLGGGDGSGLVRIWNIHPVLTVEAEADPSIPKLLCAMDTHLACVNSVRFSKNGMYLASGSDDKLVIIYHLAKGSSSGNFVCLHLRGHAGDVLDLAWSPTDRWLASCSVDNTIIVWDAQNFPTIVKVLKGHSGLVKGVAWDPVGKYIASQSDDRSAKIWKTSDWTCMHTVTDPFEECGGTTHILRLSWSPDGQYLVSAHSMNTGGPTAQIIEREGWKTEKDFVGHRKAVTCVRFHKDILKKQRDKSSKSQMYCALALGSRDHSLSVWMTCLKRPLFVVHQLFNDSVLDIAWGPNKYCLIACGGDGTVACFIFQEKDLGVPLSEEDKNAFYERSYGKSACVESGSSGRDMIVENAEILDAVKEKVQLPSLSGKPSQPEIVPNNHCEPSVNLFTQPAPPPVITSAEKCQLDNRLTKTTAPSAPIKSVSVLNSISSAIVEKPAKPVSGPAKLNVTTTSKDGMNSNTKWKYEYPLGNLSRIWGWCRNEKIWEVYSGAHVVNFTLCLKYALICCQDGTIRISDIKTGSNILPIMCMATSAIQCTFCPLGKLAGVISECGQIRIWNIDELKIYLTSSCSEIFSKSGQVVQFQITENGVPFILFSNGNAYSYSMDMQCWMQLYAKDAIFRQGFRSVIPKDFQRNMRQHPLMTVQSTTNNFLGNVSAGMDSNVNNWQDSAKLTFIENQIKLCEQINSPEELKYWYLMLGHHLAASGGEKKIRELLDYLLGSAHGFKKKTIKDDIMGVSKHYLLDSILDVLKKYPKWQRIYMEYFEQYKL</sequence>
<dbReference type="OMA" id="AWVHHDD"/>
<evidence type="ECO:0000313" key="14">
    <source>
        <dbReference type="Proteomes" id="UP000015102"/>
    </source>
</evidence>
<comment type="similarity">
    <text evidence="2 10">Belongs to the WD repeat HIR1 family.</text>
</comment>
<dbReference type="GO" id="GO:0006351">
    <property type="term" value="P:DNA-templated transcription"/>
    <property type="evidence" value="ECO:0007669"/>
    <property type="project" value="InterPro"/>
</dbReference>
<feature type="domain" description="Protein HIRA-like C-terminal" evidence="11">
    <location>
        <begin position="552"/>
        <end position="750"/>
    </location>
</feature>
<dbReference type="GO" id="GO:0031491">
    <property type="term" value="F:nucleosome binding"/>
    <property type="evidence" value="ECO:0007669"/>
    <property type="project" value="TreeGrafter"/>
</dbReference>
<name>T1GRU7_MEGSC</name>
<dbReference type="InterPro" id="IPR001680">
    <property type="entry name" value="WD40_rpt"/>
</dbReference>
<dbReference type="InterPro" id="IPR011494">
    <property type="entry name" value="HIRA-like_C"/>
</dbReference>
<dbReference type="HOGENOM" id="CLU_004372_0_0_1"/>
<dbReference type="Pfam" id="PF00400">
    <property type="entry name" value="WD40"/>
    <property type="match status" value="2"/>
</dbReference>
<dbReference type="PANTHER" id="PTHR13831">
    <property type="entry name" value="MEMBER OF THE HIR1 FAMILY OF WD-REPEAT PROTEINS"/>
    <property type="match status" value="1"/>
</dbReference>
<reference evidence="14" key="1">
    <citation type="submission" date="2013-02" db="EMBL/GenBank/DDBJ databases">
        <authorList>
            <person name="Hughes D."/>
        </authorList>
    </citation>
    <scope>NUCLEOTIDE SEQUENCE</scope>
    <source>
        <strain>Durham</strain>
        <strain evidence="14">NC isolate 2 -- Noor lab</strain>
    </source>
</reference>
<comment type="subcellular location">
    <subcellularLocation>
        <location evidence="1 10">Nucleus</location>
    </subcellularLocation>
</comment>
<evidence type="ECO:0000256" key="6">
    <source>
        <dbReference type="ARBA" id="ARBA00023015"/>
    </source>
</evidence>
<dbReference type="PROSITE" id="PS50082">
    <property type="entry name" value="WD_REPEATS_2"/>
    <property type="match status" value="3"/>
</dbReference>
<evidence type="ECO:0000256" key="7">
    <source>
        <dbReference type="ARBA" id="ARBA00023163"/>
    </source>
</evidence>
<dbReference type="STRING" id="36166.T1GRU7"/>
<dbReference type="InterPro" id="IPR036322">
    <property type="entry name" value="WD40_repeat_dom_sf"/>
</dbReference>
<dbReference type="SUPFAM" id="SSF50978">
    <property type="entry name" value="WD40 repeat-like"/>
    <property type="match status" value="2"/>
</dbReference>
<dbReference type="SMART" id="SM00320">
    <property type="entry name" value="WD40"/>
    <property type="match status" value="9"/>
</dbReference>
<evidence type="ECO:0000259" key="12">
    <source>
        <dbReference type="Pfam" id="PF24105"/>
    </source>
</evidence>
<feature type="repeat" description="WD" evidence="9">
    <location>
        <begin position="115"/>
        <end position="156"/>
    </location>
</feature>
<evidence type="ECO:0000256" key="2">
    <source>
        <dbReference type="ARBA" id="ARBA00007306"/>
    </source>
</evidence>
<dbReference type="PROSITE" id="PS50294">
    <property type="entry name" value="WD_REPEATS_REGION"/>
    <property type="match status" value="2"/>
</dbReference>
<keyword evidence="5 10" id="KW-0156">Chromatin regulator</keyword>
<dbReference type="FunFam" id="2.130.10.10:FF:001071">
    <property type="entry name" value="Protein HIRA"/>
    <property type="match status" value="1"/>
</dbReference>
<dbReference type="CDD" id="cd00200">
    <property type="entry name" value="WD40"/>
    <property type="match status" value="1"/>
</dbReference>
<dbReference type="Pfam" id="PF24105">
    <property type="entry name" value="Beta-prop_CAF1B_HIR1"/>
    <property type="match status" value="1"/>
</dbReference>
<dbReference type="PROSITE" id="PS00678">
    <property type="entry name" value="WD_REPEATS_1"/>
    <property type="match status" value="1"/>
</dbReference>
<evidence type="ECO:0000256" key="3">
    <source>
        <dbReference type="ARBA" id="ARBA00022574"/>
    </source>
</evidence>
<evidence type="ECO:0000256" key="5">
    <source>
        <dbReference type="ARBA" id="ARBA00022853"/>
    </source>
</evidence>
<reference evidence="13" key="2">
    <citation type="submission" date="2015-06" db="UniProtKB">
        <authorList>
            <consortium name="EnsemblMetazoa"/>
        </authorList>
    </citation>
    <scope>IDENTIFICATION</scope>
</reference>
<evidence type="ECO:0000256" key="10">
    <source>
        <dbReference type="RuleBase" id="RU364014"/>
    </source>
</evidence>
<dbReference type="InterPro" id="IPR055410">
    <property type="entry name" value="Beta-prop_CAF1B_HIR1"/>
</dbReference>
<feature type="domain" description="CAF1B/HIR1 beta-propeller" evidence="12">
    <location>
        <begin position="3"/>
        <end position="200"/>
    </location>
</feature>
<keyword evidence="4 10" id="KW-0677">Repeat</keyword>
<accession>T1GRU7</accession>
<feature type="repeat" description="WD" evidence="9">
    <location>
        <begin position="158"/>
        <end position="199"/>
    </location>
</feature>
<organism evidence="13 14">
    <name type="scientific">Megaselia scalaris</name>
    <name type="common">Humpbacked fly</name>
    <name type="synonym">Phora scalaris</name>
    <dbReference type="NCBI Taxonomy" id="36166"/>
    <lineage>
        <taxon>Eukaryota</taxon>
        <taxon>Metazoa</taxon>
        <taxon>Ecdysozoa</taxon>
        <taxon>Arthropoda</taxon>
        <taxon>Hexapoda</taxon>
        <taxon>Insecta</taxon>
        <taxon>Pterygota</taxon>
        <taxon>Neoptera</taxon>
        <taxon>Endopterygota</taxon>
        <taxon>Diptera</taxon>
        <taxon>Brachycera</taxon>
        <taxon>Muscomorpha</taxon>
        <taxon>Platypezoidea</taxon>
        <taxon>Phoridae</taxon>
        <taxon>Megaseliini</taxon>
        <taxon>Megaselia</taxon>
    </lineage>
</organism>
<evidence type="ECO:0000256" key="1">
    <source>
        <dbReference type="ARBA" id="ARBA00004123"/>
    </source>
</evidence>
<keyword evidence="8 10" id="KW-0539">Nucleus</keyword>
<dbReference type="InterPro" id="IPR031120">
    <property type="entry name" value="HIR1-like"/>
</dbReference>
<dbReference type="PANTHER" id="PTHR13831:SF0">
    <property type="entry name" value="PROTEIN HIRA"/>
    <property type="match status" value="1"/>
</dbReference>
<dbReference type="AlphaFoldDB" id="T1GRU7"/>
<keyword evidence="10" id="KW-0678">Repressor</keyword>
<keyword evidence="7 10" id="KW-0804">Transcription</keyword>
<dbReference type="EMBL" id="CAQQ02041320">
    <property type="status" value="NOT_ANNOTATED_CDS"/>
    <property type="molecule type" value="Genomic_DNA"/>
</dbReference>
<evidence type="ECO:0000313" key="13">
    <source>
        <dbReference type="EnsemblMetazoa" id="MESCA006390-PA"/>
    </source>
</evidence>
<evidence type="ECO:0000256" key="9">
    <source>
        <dbReference type="PROSITE-ProRule" id="PRU00221"/>
    </source>
</evidence>
<dbReference type="InterPro" id="IPR019775">
    <property type="entry name" value="WD40_repeat_CS"/>
</dbReference>
<keyword evidence="6 10" id="KW-0805">Transcription regulation</keyword>
<evidence type="ECO:0000256" key="4">
    <source>
        <dbReference type="ARBA" id="ARBA00022737"/>
    </source>
</evidence>
<dbReference type="Gene3D" id="2.130.10.10">
    <property type="entry name" value="YVTN repeat-like/Quinoprotein amine dehydrogenase"/>
    <property type="match status" value="3"/>
</dbReference>
<keyword evidence="3 9" id="KW-0853">WD repeat</keyword>
<keyword evidence="14" id="KW-1185">Reference proteome</keyword>
<dbReference type="GO" id="GO:0006355">
    <property type="term" value="P:regulation of DNA-templated transcription"/>
    <property type="evidence" value="ECO:0007669"/>
    <property type="project" value="InterPro"/>
</dbReference>
<dbReference type="Proteomes" id="UP000015102">
    <property type="component" value="Unassembled WGS sequence"/>
</dbReference>
<feature type="repeat" description="WD" evidence="9">
    <location>
        <begin position="68"/>
        <end position="109"/>
    </location>
</feature>
<protein>
    <recommendedName>
        <fullName evidence="10">Protein HIRA</fullName>
    </recommendedName>
</protein>
<dbReference type="GO" id="GO:0006338">
    <property type="term" value="P:chromatin remodeling"/>
    <property type="evidence" value="ECO:0007669"/>
    <property type="project" value="InterPro"/>
</dbReference>
<dbReference type="GO" id="GO:0000785">
    <property type="term" value="C:chromatin"/>
    <property type="evidence" value="ECO:0007669"/>
    <property type="project" value="TreeGrafter"/>
</dbReference>
<evidence type="ECO:0000256" key="8">
    <source>
        <dbReference type="ARBA" id="ARBA00023242"/>
    </source>
</evidence>
<dbReference type="GO" id="GO:0005634">
    <property type="term" value="C:nucleus"/>
    <property type="evidence" value="ECO:0007669"/>
    <property type="project" value="UniProtKB-SubCell"/>
</dbReference>
<comment type="function">
    <text evidence="10">Required for replication-independent chromatin assembly and for the periodic repression of histone gene transcription during the cell cycle.</text>
</comment>
<dbReference type="Pfam" id="PF07569">
    <property type="entry name" value="Hira"/>
    <property type="match status" value="1"/>
</dbReference>
<proteinExistence type="inferred from homology"/>
<evidence type="ECO:0000259" key="11">
    <source>
        <dbReference type="Pfam" id="PF07569"/>
    </source>
</evidence>
<dbReference type="InterPro" id="IPR015943">
    <property type="entry name" value="WD40/YVTN_repeat-like_dom_sf"/>
</dbReference>
<dbReference type="GO" id="GO:0000417">
    <property type="term" value="C:HIR complex"/>
    <property type="evidence" value="ECO:0007669"/>
    <property type="project" value="TreeGrafter"/>
</dbReference>